<organism evidence="2 3">
    <name type="scientific">Arachnia propionica</name>
    <dbReference type="NCBI Taxonomy" id="1750"/>
    <lineage>
        <taxon>Bacteria</taxon>
        <taxon>Bacillati</taxon>
        <taxon>Actinomycetota</taxon>
        <taxon>Actinomycetes</taxon>
        <taxon>Propionibacteriales</taxon>
        <taxon>Propionibacteriaceae</taxon>
        <taxon>Arachnia</taxon>
    </lineage>
</organism>
<accession>A0A3P1WNG6</accession>
<keyword evidence="1" id="KW-0732">Signal</keyword>
<dbReference type="Gene3D" id="3.40.50.2300">
    <property type="match status" value="2"/>
</dbReference>
<proteinExistence type="predicted"/>
<dbReference type="Pfam" id="PF04392">
    <property type="entry name" value="ABC_sub_bind"/>
    <property type="match status" value="1"/>
</dbReference>
<evidence type="ECO:0000313" key="2">
    <source>
        <dbReference type="EMBL" id="RRD48179.1"/>
    </source>
</evidence>
<name>A0A3P1WNG6_9ACTN</name>
<feature type="chain" id="PRO_5039035408" evidence="1">
    <location>
        <begin position="21"/>
        <end position="330"/>
    </location>
</feature>
<dbReference type="PANTHER" id="PTHR35271:SF1">
    <property type="entry name" value="ABC TRANSPORTER, SUBSTRATE-BINDING LIPOPROTEIN"/>
    <property type="match status" value="1"/>
</dbReference>
<dbReference type="PROSITE" id="PS51257">
    <property type="entry name" value="PROKAR_LIPOPROTEIN"/>
    <property type="match status" value="1"/>
</dbReference>
<dbReference type="EMBL" id="RQYT01000050">
    <property type="protein sequence ID" value="RRD48179.1"/>
    <property type="molecule type" value="Genomic_DNA"/>
</dbReference>
<dbReference type="RefSeq" id="WP_125229076.1">
    <property type="nucleotide sequence ID" value="NZ_RQYT01000050.1"/>
</dbReference>
<comment type="caution">
    <text evidence="2">The sequence shown here is derived from an EMBL/GenBank/DDBJ whole genome shotgun (WGS) entry which is preliminary data.</text>
</comment>
<dbReference type="AlphaFoldDB" id="A0A3P1WNG6"/>
<dbReference type="OrthoDB" id="9776955at2"/>
<dbReference type="PANTHER" id="PTHR35271">
    <property type="entry name" value="ABC TRANSPORTER, SUBSTRATE-BINDING LIPOPROTEIN-RELATED"/>
    <property type="match status" value="1"/>
</dbReference>
<gene>
    <name evidence="2" type="ORF">EII35_13950</name>
</gene>
<reference evidence="2 3" key="1">
    <citation type="submission" date="2018-11" db="EMBL/GenBank/DDBJ databases">
        <title>Genomes From Bacteria Associated with the Canine Oral Cavity: a Test Case for Automated Genome-Based Taxonomic Assignment.</title>
        <authorList>
            <person name="Coil D.A."/>
            <person name="Jospin G."/>
            <person name="Darling A.E."/>
            <person name="Wallis C."/>
            <person name="Davis I.J."/>
            <person name="Harris S."/>
            <person name="Eisen J.A."/>
            <person name="Holcombe L.J."/>
            <person name="O'Flynn C."/>
        </authorList>
    </citation>
    <scope>NUCLEOTIDE SEQUENCE [LARGE SCALE GENOMIC DNA]</scope>
    <source>
        <strain evidence="2 3">OH2822_COT-296</strain>
    </source>
</reference>
<dbReference type="SUPFAM" id="SSF53822">
    <property type="entry name" value="Periplasmic binding protein-like I"/>
    <property type="match status" value="1"/>
</dbReference>
<dbReference type="InterPro" id="IPR028082">
    <property type="entry name" value="Peripla_BP_I"/>
</dbReference>
<dbReference type="Proteomes" id="UP000280935">
    <property type="component" value="Unassembled WGS sequence"/>
</dbReference>
<sequence length="330" mass="33699">MRSTTAVLVSLATASALLLAACTGKTPGERALGGPGRVIEIGIVTDGSAGVVETIRQGFVDGLAEAGYTEGEGLRLQVESPNGDAGALTEAVARLNTQDMDLILAISSPAAEVAVSEVSGTPLLFAGVHDPVGLGLVTSLDAPGGEVTGVCDVNPVAKQLELVKEIRPEATRVGIIHTGGALDAEAQVRQAEEEAAAMGLEVKAQPVGSLAEVRKAAESLDADAFLIPTDDVVTAGMEDVIEVAESRRVLVVASEGTVVEGGAAAAHAVDHDLQGREAAALAVRILEGTKPGDLPVVVQETFELVINEPAAERMGFPLPPALIERADEAY</sequence>
<dbReference type="CDD" id="cd06325">
    <property type="entry name" value="PBP1_ABC_unchar_transporter"/>
    <property type="match status" value="1"/>
</dbReference>
<evidence type="ECO:0000256" key="1">
    <source>
        <dbReference type="SAM" id="SignalP"/>
    </source>
</evidence>
<feature type="signal peptide" evidence="1">
    <location>
        <begin position="1"/>
        <end position="20"/>
    </location>
</feature>
<protein>
    <submittedName>
        <fullName evidence="2">ABC transporter substrate-binding protein</fullName>
    </submittedName>
</protein>
<evidence type="ECO:0000313" key="3">
    <source>
        <dbReference type="Proteomes" id="UP000280935"/>
    </source>
</evidence>
<dbReference type="InterPro" id="IPR007487">
    <property type="entry name" value="ABC_transpt-TYRBP-like"/>
</dbReference>